<keyword evidence="2" id="KW-1185">Reference proteome</keyword>
<gene>
    <name evidence="1" type="ORF">AKJ09_00431</name>
</gene>
<proteinExistence type="predicted"/>
<evidence type="ECO:0000313" key="1">
    <source>
        <dbReference type="EMBL" id="AKU93767.1"/>
    </source>
</evidence>
<organism evidence="1 2">
    <name type="scientific">Labilithrix luteola</name>
    <dbReference type="NCBI Taxonomy" id="1391654"/>
    <lineage>
        <taxon>Bacteria</taxon>
        <taxon>Pseudomonadati</taxon>
        <taxon>Myxococcota</taxon>
        <taxon>Polyangia</taxon>
        <taxon>Polyangiales</taxon>
        <taxon>Labilitrichaceae</taxon>
        <taxon>Labilithrix</taxon>
    </lineage>
</organism>
<protein>
    <submittedName>
        <fullName evidence="1">Uncharacterized protein</fullName>
    </submittedName>
</protein>
<evidence type="ECO:0000313" key="2">
    <source>
        <dbReference type="Proteomes" id="UP000064967"/>
    </source>
</evidence>
<dbReference type="Proteomes" id="UP000064967">
    <property type="component" value="Chromosome"/>
</dbReference>
<sequence>MVRAMAEHVRPKDVEAVIVDVVRPKDAWARQAEKLSDGGLVGAALLAEVRAVGNGEPAARLEGWLREKVQPKAGDEPTRTTDEALAAVAKMKRFDDASTEKMIARLLDGVLAGGRASVLFREAASVLHDMGDDVAAFDVVRGARAIAAKDDPARVTTDILLVTLLFERGRWAEARDVLADVPAPQRTSLATRLAVLSQAFAFRAADYLSGDPDDDAKVSPLSLEDAQAGVRSMARRIDDVRALLAADASDASWLPNVDALLANTGKALPDNDSELPEGFTDRVFVLRNEWNRLSWALAALGATKVVMPIAIVRPRCAMDFVDDFMAARHDLLCDLAEGNAPKAETELDQQILGATWGGTPLRDLDADLARLWADETEAGLAGLRWALGQTPSPWSAEP</sequence>
<dbReference type="KEGG" id="llu:AKJ09_00431"/>
<accession>A0A0K1PJT1</accession>
<name>A0A0K1PJT1_9BACT</name>
<reference evidence="1 2" key="1">
    <citation type="submission" date="2015-08" db="EMBL/GenBank/DDBJ databases">
        <authorList>
            <person name="Babu N.S."/>
            <person name="Beckwith C.J."/>
            <person name="Beseler K.G."/>
            <person name="Brison A."/>
            <person name="Carone J.V."/>
            <person name="Caskin T.P."/>
            <person name="Diamond M."/>
            <person name="Durham M.E."/>
            <person name="Foxe J.M."/>
            <person name="Go M."/>
            <person name="Henderson B.A."/>
            <person name="Jones I.B."/>
            <person name="McGettigan J.A."/>
            <person name="Micheletti S.J."/>
            <person name="Nasrallah M.E."/>
            <person name="Ortiz D."/>
            <person name="Piller C.R."/>
            <person name="Privatt S.R."/>
            <person name="Schneider S.L."/>
            <person name="Sharp S."/>
            <person name="Smith T.C."/>
            <person name="Stanton J.D."/>
            <person name="Ullery H.E."/>
            <person name="Wilson R.J."/>
            <person name="Serrano M.G."/>
            <person name="Buck G."/>
            <person name="Lee V."/>
            <person name="Wang Y."/>
            <person name="Carvalho R."/>
            <person name="Voegtly L."/>
            <person name="Shi R."/>
            <person name="Duckworth R."/>
            <person name="Johnson A."/>
            <person name="Loviza R."/>
            <person name="Walstead R."/>
            <person name="Shah Z."/>
            <person name="Kiflezghi M."/>
            <person name="Wade K."/>
            <person name="Ball S.L."/>
            <person name="Bradley K.W."/>
            <person name="Asai D.J."/>
            <person name="Bowman C.A."/>
            <person name="Russell D.A."/>
            <person name="Pope W.H."/>
            <person name="Jacobs-Sera D."/>
            <person name="Hendrix R.W."/>
            <person name="Hatfull G.F."/>
        </authorList>
    </citation>
    <scope>NUCLEOTIDE SEQUENCE [LARGE SCALE GENOMIC DNA]</scope>
    <source>
        <strain evidence="1 2">DSM 27648</strain>
    </source>
</reference>
<dbReference type="EMBL" id="CP012333">
    <property type="protein sequence ID" value="AKU93767.1"/>
    <property type="molecule type" value="Genomic_DNA"/>
</dbReference>
<dbReference type="AlphaFoldDB" id="A0A0K1PJT1"/>